<comment type="caution">
    <text evidence="2">The sequence shown here is derived from an EMBL/GenBank/DDBJ whole genome shotgun (WGS) entry which is preliminary data.</text>
</comment>
<gene>
    <name evidence="2" type="ORF">A8L45_20640</name>
</gene>
<accession>A0A1C3EAE5</accession>
<dbReference type="Proteomes" id="UP000094936">
    <property type="component" value="Unassembled WGS sequence"/>
</dbReference>
<protein>
    <submittedName>
        <fullName evidence="2">Uncharacterized protein</fullName>
    </submittedName>
</protein>
<dbReference type="STRING" id="1080227.A8L45_20640"/>
<keyword evidence="3" id="KW-1185">Reference proteome</keyword>
<name>A0A1C3EAE5_9GAMM</name>
<evidence type="ECO:0000313" key="3">
    <source>
        <dbReference type="Proteomes" id="UP000094936"/>
    </source>
</evidence>
<proteinExistence type="predicted"/>
<dbReference type="EMBL" id="LYBM01000056">
    <property type="protein sequence ID" value="ODA30216.1"/>
    <property type="molecule type" value="Genomic_DNA"/>
</dbReference>
<keyword evidence="1" id="KW-1133">Transmembrane helix</keyword>
<sequence>MAGFFLPVYMPMTMIDRVSDWKGRLIAYCGGAGVSVFSASAPAAESAVSTASPDILTLTILPGTSVSALLSILGALVVVCRLIFDIWTYFDQRRLATRHRKP</sequence>
<reference evidence="2 3" key="1">
    <citation type="submission" date="2016-05" db="EMBL/GenBank/DDBJ databases">
        <title>Genomic Taxonomy of the Vibrionaceae.</title>
        <authorList>
            <person name="Gomez-Gil B."/>
            <person name="Enciso-Ibarra J."/>
        </authorList>
    </citation>
    <scope>NUCLEOTIDE SEQUENCE [LARGE SCALE GENOMIC DNA]</scope>
    <source>
        <strain evidence="2 3">CAIM 1920</strain>
    </source>
</reference>
<keyword evidence="1" id="KW-0472">Membrane</keyword>
<dbReference type="RefSeq" id="WP_068905251.1">
    <property type="nucleotide sequence ID" value="NZ_JBHUIF010000017.1"/>
</dbReference>
<evidence type="ECO:0000313" key="2">
    <source>
        <dbReference type="EMBL" id="ODA30216.1"/>
    </source>
</evidence>
<evidence type="ECO:0000256" key="1">
    <source>
        <dbReference type="SAM" id="Phobius"/>
    </source>
</evidence>
<feature type="transmembrane region" description="Helical" evidence="1">
    <location>
        <begin position="67"/>
        <end position="90"/>
    </location>
</feature>
<dbReference type="AlphaFoldDB" id="A0A1C3EAE5"/>
<keyword evidence="1" id="KW-0812">Transmembrane</keyword>
<organism evidence="2 3">
    <name type="scientific">Veronia pacifica</name>
    <dbReference type="NCBI Taxonomy" id="1080227"/>
    <lineage>
        <taxon>Bacteria</taxon>
        <taxon>Pseudomonadati</taxon>
        <taxon>Pseudomonadota</taxon>
        <taxon>Gammaproteobacteria</taxon>
        <taxon>Vibrionales</taxon>
        <taxon>Vibrionaceae</taxon>
        <taxon>Veronia</taxon>
    </lineage>
</organism>